<reference evidence="4" key="1">
    <citation type="submission" date="2022-12" db="EMBL/GenBank/DDBJ databases">
        <title>Draft genome assemblies for two species of Escallonia (Escalloniales).</title>
        <authorList>
            <person name="Chanderbali A."/>
            <person name="Dervinis C."/>
            <person name="Anghel I."/>
            <person name="Soltis D."/>
            <person name="Soltis P."/>
            <person name="Zapata F."/>
        </authorList>
    </citation>
    <scope>NUCLEOTIDE SEQUENCE</scope>
    <source>
        <strain evidence="4">UCBG92.1500</strain>
        <tissue evidence="4">Leaf</tissue>
    </source>
</reference>
<keyword evidence="2" id="KW-0560">Oxidoreductase</keyword>
<dbReference type="InterPro" id="IPR027443">
    <property type="entry name" value="IPNS-like_sf"/>
</dbReference>
<evidence type="ECO:0008006" key="6">
    <source>
        <dbReference type="Google" id="ProtNLM"/>
    </source>
</evidence>
<keyword evidence="3" id="KW-0408">Iron</keyword>
<dbReference type="GO" id="GO:0046872">
    <property type="term" value="F:metal ion binding"/>
    <property type="evidence" value="ECO:0007669"/>
    <property type="project" value="UniProtKB-KW"/>
</dbReference>
<comment type="caution">
    <text evidence="4">The sequence shown here is derived from an EMBL/GenBank/DDBJ whole genome shotgun (WGS) entry which is preliminary data.</text>
</comment>
<evidence type="ECO:0000313" key="5">
    <source>
        <dbReference type="Proteomes" id="UP001187471"/>
    </source>
</evidence>
<protein>
    <recommendedName>
        <fullName evidence="6">Non-haem dioxygenase N-terminal domain-containing protein</fullName>
    </recommendedName>
</protein>
<dbReference type="PANTHER" id="PTHR10209:SF874">
    <property type="entry name" value="2-OXOGLUTARATE (2OG) AND FE(II)-DEPENDENT OXYGENASE SUPERFAMILY PROTEIN"/>
    <property type="match status" value="1"/>
</dbReference>
<evidence type="ECO:0000256" key="2">
    <source>
        <dbReference type="ARBA" id="ARBA00023002"/>
    </source>
</evidence>
<dbReference type="EMBL" id="JAVXUO010003137">
    <property type="protein sequence ID" value="KAK2966319.1"/>
    <property type="molecule type" value="Genomic_DNA"/>
</dbReference>
<dbReference type="Proteomes" id="UP001187471">
    <property type="component" value="Unassembled WGS sequence"/>
</dbReference>
<evidence type="ECO:0000256" key="3">
    <source>
        <dbReference type="ARBA" id="ARBA00023004"/>
    </source>
</evidence>
<dbReference type="Gene3D" id="2.60.120.330">
    <property type="entry name" value="B-lactam Antibiotic, Isopenicillin N Synthase, Chain"/>
    <property type="match status" value="1"/>
</dbReference>
<gene>
    <name evidence="4" type="ORF">RJ640_028965</name>
</gene>
<keyword evidence="1" id="KW-0479">Metal-binding</keyword>
<organism evidence="4 5">
    <name type="scientific">Escallonia rubra</name>
    <dbReference type="NCBI Taxonomy" id="112253"/>
    <lineage>
        <taxon>Eukaryota</taxon>
        <taxon>Viridiplantae</taxon>
        <taxon>Streptophyta</taxon>
        <taxon>Embryophyta</taxon>
        <taxon>Tracheophyta</taxon>
        <taxon>Spermatophyta</taxon>
        <taxon>Magnoliopsida</taxon>
        <taxon>eudicotyledons</taxon>
        <taxon>Gunneridae</taxon>
        <taxon>Pentapetalae</taxon>
        <taxon>asterids</taxon>
        <taxon>campanulids</taxon>
        <taxon>Escalloniales</taxon>
        <taxon>Escalloniaceae</taxon>
        <taxon>Escallonia</taxon>
    </lineage>
</organism>
<name>A0AA88Q9W3_9ASTE</name>
<proteinExistence type="predicted"/>
<dbReference type="GO" id="GO:0016491">
    <property type="term" value="F:oxidoreductase activity"/>
    <property type="evidence" value="ECO:0007669"/>
    <property type="project" value="UniProtKB-KW"/>
</dbReference>
<evidence type="ECO:0000313" key="4">
    <source>
        <dbReference type="EMBL" id="KAK2966319.1"/>
    </source>
</evidence>
<dbReference type="PANTHER" id="PTHR10209">
    <property type="entry name" value="OXIDOREDUCTASE, 2OG-FE II OXYGENASE FAMILY PROTEIN"/>
    <property type="match status" value="1"/>
</dbReference>
<keyword evidence="5" id="KW-1185">Reference proteome</keyword>
<dbReference type="SUPFAM" id="SSF51197">
    <property type="entry name" value="Clavaminate synthase-like"/>
    <property type="match status" value="1"/>
</dbReference>
<evidence type="ECO:0000256" key="1">
    <source>
        <dbReference type="ARBA" id="ARBA00022723"/>
    </source>
</evidence>
<sequence length="419" mass="46526">MELPVIDLAQYLQISDRISGGNLDPQTKALCSEVSQTLSETGALLVKDPRCSAEDNDRFIDMMENYFGMPDKFKRLQERPHLHYQVGVTPEGVEVPRSLVDEEMKEKLRAMPKECQPLTPTGPDPKWRYMWRVGPRPSNTRFQELNSEPVIPEGFPEWKDTMDSWGYKMIAAVEVGQQYCLSVACLLVLGMRVFCVTCVANFSTQAVAEMAAIGFGLPKDAFTSLMKQVKTVACGILCLDIFIQISLCAPLRSKANEGPHLLAPTGSDLQRYGKEDTVFAGYHYDLNFLTIHGRSRFPGLSIWLRNGQKVEVKVPVGCLLIQTGKQIEWLTAGECIAGMHEVVVSNRTSDAIKAALQQNRSLWRVSSTLFAHIASDAVLKSLGHFAESPLASKYPPTCAGEFVEQELAVINLKGNKGEH</sequence>
<dbReference type="AlphaFoldDB" id="A0AA88Q9W3"/>
<accession>A0AA88Q9W3</accession>